<dbReference type="OrthoDB" id="9761531at2"/>
<dbReference type="InterPro" id="IPR050662">
    <property type="entry name" value="Sec-metab_biosynth-thioest"/>
</dbReference>
<dbReference type="AlphaFoldDB" id="A0A364K9M3"/>
<dbReference type="SMART" id="SM00849">
    <property type="entry name" value="Lactamase_B"/>
    <property type="match status" value="1"/>
</dbReference>
<comment type="caution">
    <text evidence="2">The sequence shown here is derived from an EMBL/GenBank/DDBJ whole genome shotgun (WGS) entry which is preliminary data.</text>
</comment>
<dbReference type="InterPro" id="IPR036388">
    <property type="entry name" value="WH-like_DNA-bd_sf"/>
</dbReference>
<dbReference type="PANTHER" id="PTHR23131:SF4">
    <property type="entry name" value="METALLO-BETA-LACTAMASE SUPERFAMILY POTEIN"/>
    <property type="match status" value="1"/>
</dbReference>
<keyword evidence="2" id="KW-0378">Hydrolase</keyword>
<keyword evidence="3" id="KW-1185">Reference proteome</keyword>
<dbReference type="EMBL" id="QJKK01000001">
    <property type="protein sequence ID" value="RAL26999.1"/>
    <property type="molecule type" value="Genomic_DNA"/>
</dbReference>
<evidence type="ECO:0000313" key="3">
    <source>
        <dbReference type="Proteomes" id="UP000251213"/>
    </source>
</evidence>
<dbReference type="InterPro" id="IPR001279">
    <property type="entry name" value="Metallo-B-lactamas"/>
</dbReference>
<dbReference type="CDD" id="cd07725">
    <property type="entry name" value="TTHA1429-like_MBL-fold"/>
    <property type="match status" value="1"/>
</dbReference>
<dbReference type="Pfam" id="PF00753">
    <property type="entry name" value="Lactamase_B"/>
    <property type="match status" value="1"/>
</dbReference>
<feature type="domain" description="Metallo-beta-lactamase" evidence="1">
    <location>
        <begin position="20"/>
        <end position="233"/>
    </location>
</feature>
<reference evidence="2 3" key="2">
    <citation type="submission" date="2018-06" db="EMBL/GenBank/DDBJ databases">
        <authorList>
            <person name="Zhirakovskaya E."/>
        </authorList>
    </citation>
    <scope>NUCLEOTIDE SEQUENCE [LARGE SCALE GENOMIC DNA]</scope>
    <source>
        <strain evidence="2 3">FBKL4.011</strain>
    </source>
</reference>
<evidence type="ECO:0000259" key="1">
    <source>
        <dbReference type="SMART" id="SM00849"/>
    </source>
</evidence>
<dbReference type="RefSeq" id="WP_113657604.1">
    <property type="nucleotide sequence ID" value="NZ_KZ845663.1"/>
</dbReference>
<accession>A0A364K9M3</accession>
<reference evidence="2 3" key="1">
    <citation type="submission" date="2018-06" db="EMBL/GenBank/DDBJ databases">
        <title>Thermoflavimicrobium daqus sp. nov., a thermophilic microbe isolated from Moutai-flavour Daqu.</title>
        <authorList>
            <person name="Wang X."/>
            <person name="Zhou H."/>
        </authorList>
    </citation>
    <scope>NUCLEOTIDE SEQUENCE [LARGE SCALE GENOMIC DNA]</scope>
    <source>
        <strain evidence="2 3">FBKL4.011</strain>
    </source>
</reference>
<dbReference type="GO" id="GO:0016787">
    <property type="term" value="F:hydrolase activity"/>
    <property type="evidence" value="ECO:0007669"/>
    <property type="project" value="UniProtKB-KW"/>
</dbReference>
<proteinExistence type="predicted"/>
<gene>
    <name evidence="2" type="ORF">DL897_02875</name>
</gene>
<dbReference type="Pfam" id="PF21221">
    <property type="entry name" value="B_lactamase-like_C"/>
    <property type="match status" value="1"/>
</dbReference>
<organism evidence="2 3">
    <name type="scientific">Thermoflavimicrobium daqui</name>
    <dbReference type="NCBI Taxonomy" id="2137476"/>
    <lineage>
        <taxon>Bacteria</taxon>
        <taxon>Bacillati</taxon>
        <taxon>Bacillota</taxon>
        <taxon>Bacilli</taxon>
        <taxon>Bacillales</taxon>
        <taxon>Thermoactinomycetaceae</taxon>
        <taxon>Thermoflavimicrobium</taxon>
    </lineage>
</organism>
<dbReference type="Gene3D" id="1.10.10.10">
    <property type="entry name" value="Winged helix-like DNA-binding domain superfamily/Winged helix DNA-binding domain"/>
    <property type="match status" value="1"/>
</dbReference>
<dbReference type="Proteomes" id="UP000251213">
    <property type="component" value="Unassembled WGS sequence"/>
</dbReference>
<dbReference type="PANTHER" id="PTHR23131">
    <property type="entry name" value="ENDORIBONUCLEASE LACTB2"/>
    <property type="match status" value="1"/>
</dbReference>
<sequence length="323" mass="37538">MNRWGDIIKVALPLPFPLKIINAYLIEGKKGYTIVDAGLHTTEALETWKQIQQEVGFTWEDVEKIIITHYHPDHFGLAGTLQNLTQAPVYISETDWKQAMLFFDRESSLPDEMAEFYKKHGLPEAWVKQIPDHLRGFCRWVEPHPQVEFIRAGEMIELGDYPYQIYHTPGHADGHLSFYDPKRQLLMGGDFLLPKITPNISLWPKCHSNPLALFLETLAQMKDLAVKQVFPAHGQVFDFYQERISQLENHHKKRLQQIQKIVAERGRLTTADTCFAIFGQNLSIHNLRFAMAETLAHLEYLRQNNQIDGEEKDDIYFYIKPHS</sequence>
<name>A0A364K9M3_9BACL</name>
<dbReference type="InterPro" id="IPR036866">
    <property type="entry name" value="RibonucZ/Hydroxyglut_hydro"/>
</dbReference>
<dbReference type="InterPro" id="IPR048933">
    <property type="entry name" value="B_lactamase-like_C"/>
</dbReference>
<dbReference type="SUPFAM" id="SSF56281">
    <property type="entry name" value="Metallo-hydrolase/oxidoreductase"/>
    <property type="match status" value="1"/>
</dbReference>
<dbReference type="Gene3D" id="3.60.15.10">
    <property type="entry name" value="Ribonuclease Z/Hydroxyacylglutathione hydrolase-like"/>
    <property type="match status" value="1"/>
</dbReference>
<protein>
    <submittedName>
        <fullName evidence="2">MBL fold metallo-hydrolase</fullName>
    </submittedName>
</protein>
<evidence type="ECO:0000313" key="2">
    <source>
        <dbReference type="EMBL" id="RAL26999.1"/>
    </source>
</evidence>